<sequence length="985" mass="108901">MDENTTRSLQYGHLGQAVYHPNTQSWSFLRTLSPAPRISYTGVTKTAVQSPSTSIPLSSAPKISTLSRGYPELIPGYRSAYNKSLSHIVTATSEVCNPLTSALLDIGRAVDLDNDKSGRRAVPIVAFASGECGNTISFRSITDDAVDLKEIPAPGLRVPTIGNEDAIEWMGDGAPVRQICFSTSQEERATFAAARFSSTAVFRPLYRRTPAAVATQRDSSGTMSCYRDSRLDPALLMEISSSHTGGFAHADVKFNPWDQNQLAIVDEAGNWGIWELRNQHKRNKDNWVAACVTSGSLPWVGVGEGQNGAAVARHDGWLALEWAGNEHNVIVCDRRCCMLFRLEKEQTVSYLIELGLKRESEWILGIKRSTFNPSHIFVLTTSRILWLDVSSVSIPIRGASKPPLFPRLSWRHYRDPDDTTLQLASVSVDEDFYLILFSRLSQLVLAFYCPPSFEGTVEPISGPDPFILHVPPSSKDPDDDPGSVHFSTLVFKEIAPTALGVAHQSPRTTLLKAFTVDSGFRVQESLYSKLSKGVSNGEQNHGRDILRVKHLRAIAQRRRVADSWRDFIVDDWNELGLHPRISACGIDSLAPSKDPQFKLDYTQIYAIGTGALRLSRDDEGNAESGFQALIEKFVEGIPDYDPVKCSTSRTALEIIQRTPLLDDIDSNAQYLSAFISQFTSNHLGLGTQNHFLVQPYDPFTSPSCHRAQADEIPEVDLVAIYDRLVNHWLVALPFNIPGRTRIANEKTIRLLVVDIVLAQIILIPRRSETEMDDQSTNGDGLASILPRNDLNYSSETANEQSQLEPPKTFTNWGLPLQTDSAAIPSSSAKEGFIWPDRPAEICPRFAALSAYTSFSRGGSTSQDAERILDHWKPGLDPASYSLASEDAQQEAKLKTSRRRSRKNMSQPMNALSLDSPIALPASSPIRAVRDWGSQPDSQPPMVRLQSSQVTEDLPMTQIERGAFGGRESSRKSSFKAKKKKRAAGF</sequence>
<proteinExistence type="predicted"/>
<name>A0ABR4M6I9_9EURO</name>
<dbReference type="PANTHER" id="PTHR28221:SF2">
    <property type="entry name" value="RNA POLYMERASE I-SPECIFIC TRANSCRIPTION INITIATION FACTOR RRN6"/>
    <property type="match status" value="1"/>
</dbReference>
<comment type="caution">
    <text evidence="5">The sequence shown here is derived from an EMBL/GenBank/DDBJ whole genome shotgun (WGS) entry which is preliminary data.</text>
</comment>
<evidence type="ECO:0000313" key="5">
    <source>
        <dbReference type="EMBL" id="KAL2872222.1"/>
    </source>
</evidence>
<dbReference type="Pfam" id="PF20640">
    <property type="entry name" value="Rrn6_HB"/>
    <property type="match status" value="1"/>
</dbReference>
<accession>A0ABR4M6I9</accession>
<feature type="domain" description="RRN6 helical bundle" evidence="4">
    <location>
        <begin position="566"/>
        <end position="760"/>
    </location>
</feature>
<evidence type="ECO:0000259" key="4">
    <source>
        <dbReference type="Pfam" id="PF20640"/>
    </source>
</evidence>
<evidence type="ECO:0000259" key="2">
    <source>
        <dbReference type="Pfam" id="PF10214"/>
    </source>
</evidence>
<keyword evidence="6" id="KW-1185">Reference proteome</keyword>
<reference evidence="5 6" key="1">
    <citation type="submission" date="2024-07" db="EMBL/GenBank/DDBJ databases">
        <title>Section-level genome sequencing and comparative genomics of Aspergillus sections Usti and Cavernicolus.</title>
        <authorList>
            <consortium name="Lawrence Berkeley National Laboratory"/>
            <person name="Nybo J.L."/>
            <person name="Vesth T.C."/>
            <person name="Theobald S."/>
            <person name="Frisvad J.C."/>
            <person name="Larsen T.O."/>
            <person name="Kjaerboelling I."/>
            <person name="Rothschild-Mancinelli K."/>
            <person name="Lyhne E.K."/>
            <person name="Kogle M.E."/>
            <person name="Barry K."/>
            <person name="Clum A."/>
            <person name="Na H."/>
            <person name="Ledsgaard L."/>
            <person name="Lin J."/>
            <person name="Lipzen A."/>
            <person name="Kuo A."/>
            <person name="Riley R."/>
            <person name="Mondo S."/>
            <person name="Labutti K."/>
            <person name="Haridas S."/>
            <person name="Pangalinan J."/>
            <person name="Salamov A.A."/>
            <person name="Simmons B.A."/>
            <person name="Magnuson J.K."/>
            <person name="Chen J."/>
            <person name="Drula E."/>
            <person name="Henrissat B."/>
            <person name="Wiebenga A."/>
            <person name="Lubbers R.J."/>
            <person name="Gomes A.C."/>
            <person name="Macurrencykelacurrency M.R."/>
            <person name="Stajich J."/>
            <person name="Grigoriev I.V."/>
            <person name="Mortensen U.H."/>
            <person name="De Vries R.P."/>
            <person name="Baker S.E."/>
            <person name="Andersen M.R."/>
        </authorList>
    </citation>
    <scope>NUCLEOTIDE SEQUENCE [LARGE SCALE GENOMIC DNA]</scope>
    <source>
        <strain evidence="5 6">CBS 449.75</strain>
    </source>
</reference>
<dbReference type="PANTHER" id="PTHR28221">
    <property type="entry name" value="RNA POLYMERASE I-SPECIFIC TRANSCRIPTION INITIATION FACTOR RRN6"/>
    <property type="match status" value="1"/>
</dbReference>
<feature type="domain" description="RRN6 beta-propeller" evidence="2">
    <location>
        <begin position="97"/>
        <end position="471"/>
    </location>
</feature>
<dbReference type="EMBL" id="JBFXLQ010000002">
    <property type="protein sequence ID" value="KAL2872222.1"/>
    <property type="molecule type" value="Genomic_DNA"/>
</dbReference>
<feature type="region of interest" description="Disordered" evidence="1">
    <location>
        <begin position="928"/>
        <end position="985"/>
    </location>
</feature>
<feature type="compositionally biased region" description="Basic residues" evidence="1">
    <location>
        <begin position="972"/>
        <end position="985"/>
    </location>
</feature>
<feature type="domain" description="RRN6 K-rich C-terminal" evidence="3">
    <location>
        <begin position="865"/>
        <end position="985"/>
    </location>
</feature>
<dbReference type="RefSeq" id="XP_070891201.1">
    <property type="nucleotide sequence ID" value="XM_071024223.1"/>
</dbReference>
<dbReference type="Proteomes" id="UP001610432">
    <property type="component" value="Unassembled WGS sequence"/>
</dbReference>
<evidence type="ECO:0000313" key="6">
    <source>
        <dbReference type="Proteomes" id="UP001610432"/>
    </source>
</evidence>
<gene>
    <name evidence="5" type="ORF">BJX67DRAFT_103742</name>
</gene>
<dbReference type="Pfam" id="PF20639">
    <property type="entry name" value="Rrn6_K-rich"/>
    <property type="match status" value="1"/>
</dbReference>
<feature type="region of interest" description="Disordered" evidence="1">
    <location>
        <begin position="879"/>
        <end position="916"/>
    </location>
</feature>
<dbReference type="InterPro" id="IPR048537">
    <property type="entry name" value="RRN6_HB"/>
</dbReference>
<dbReference type="InterPro" id="IPR048536">
    <property type="entry name" value="Rrn6_K-rich"/>
</dbReference>
<dbReference type="Pfam" id="PF10214">
    <property type="entry name" value="Rrn6_beta-prop"/>
    <property type="match status" value="1"/>
</dbReference>
<organism evidence="5 6">
    <name type="scientific">Aspergillus lucknowensis</name>
    <dbReference type="NCBI Taxonomy" id="176173"/>
    <lineage>
        <taxon>Eukaryota</taxon>
        <taxon>Fungi</taxon>
        <taxon>Dikarya</taxon>
        <taxon>Ascomycota</taxon>
        <taxon>Pezizomycotina</taxon>
        <taxon>Eurotiomycetes</taxon>
        <taxon>Eurotiomycetidae</taxon>
        <taxon>Eurotiales</taxon>
        <taxon>Aspergillaceae</taxon>
        <taxon>Aspergillus</taxon>
        <taxon>Aspergillus subgen. Nidulantes</taxon>
    </lineage>
</organism>
<dbReference type="InterPro" id="IPR048535">
    <property type="entry name" value="RRN6_beta-prop"/>
</dbReference>
<evidence type="ECO:0000259" key="3">
    <source>
        <dbReference type="Pfam" id="PF20639"/>
    </source>
</evidence>
<dbReference type="GeneID" id="98139295"/>
<protein>
    <submittedName>
        <fullName evidence="5">RNA polymerase I-specific transcription initiation factor RRN6-like protein</fullName>
    </submittedName>
</protein>
<dbReference type="InterPro" id="IPR019350">
    <property type="entry name" value="RNA_pol_I-sp_TIF_RRN6-like"/>
</dbReference>
<evidence type="ECO:0000256" key="1">
    <source>
        <dbReference type="SAM" id="MobiDB-lite"/>
    </source>
</evidence>